<dbReference type="PANTHER" id="PTHR13347:SF1">
    <property type="entry name" value="HEAT REPEAT-CONTAINING PROTEIN 3"/>
    <property type="match status" value="1"/>
</dbReference>
<feature type="region of interest" description="Disordered" evidence="2">
    <location>
        <begin position="468"/>
        <end position="503"/>
    </location>
</feature>
<comment type="caution">
    <text evidence="4">The sequence shown here is derived from an EMBL/GenBank/DDBJ whole genome shotgun (WGS) entry which is preliminary data.</text>
</comment>
<dbReference type="SUPFAM" id="SSF48371">
    <property type="entry name" value="ARM repeat"/>
    <property type="match status" value="1"/>
</dbReference>
<reference evidence="4" key="1">
    <citation type="submission" date="2020-06" db="EMBL/GenBank/DDBJ databases">
        <authorList>
            <consortium name="Plant Systems Biology data submission"/>
        </authorList>
    </citation>
    <scope>NUCLEOTIDE SEQUENCE</scope>
    <source>
        <strain evidence="4">D6</strain>
    </source>
</reference>
<dbReference type="InterPro" id="IPR016024">
    <property type="entry name" value="ARM-type_fold"/>
</dbReference>
<feature type="compositionally biased region" description="Basic and acidic residues" evidence="2">
    <location>
        <begin position="391"/>
        <end position="439"/>
    </location>
</feature>
<dbReference type="AlphaFoldDB" id="A0A9N8HQS5"/>
<feature type="domain" description="SYO1-like TPR repeats" evidence="3">
    <location>
        <begin position="601"/>
        <end position="764"/>
    </location>
</feature>
<keyword evidence="5" id="KW-1185">Reference proteome</keyword>
<organism evidence="4 5">
    <name type="scientific">Seminavis robusta</name>
    <dbReference type="NCBI Taxonomy" id="568900"/>
    <lineage>
        <taxon>Eukaryota</taxon>
        <taxon>Sar</taxon>
        <taxon>Stramenopiles</taxon>
        <taxon>Ochrophyta</taxon>
        <taxon>Bacillariophyta</taxon>
        <taxon>Bacillariophyceae</taxon>
        <taxon>Bacillariophycidae</taxon>
        <taxon>Naviculales</taxon>
        <taxon>Naviculaceae</taxon>
        <taxon>Seminavis</taxon>
    </lineage>
</organism>
<dbReference type="GO" id="GO:0051082">
    <property type="term" value="F:unfolded protein binding"/>
    <property type="evidence" value="ECO:0007669"/>
    <property type="project" value="TreeGrafter"/>
</dbReference>
<dbReference type="PANTHER" id="PTHR13347">
    <property type="entry name" value="HEAT REPEAT-CONTAINING PROTEIN 3"/>
    <property type="match status" value="1"/>
</dbReference>
<feature type="compositionally biased region" description="Acidic residues" evidence="2">
    <location>
        <begin position="471"/>
        <end position="488"/>
    </location>
</feature>
<dbReference type="Gene3D" id="1.25.10.10">
    <property type="entry name" value="Leucine-rich Repeat Variant"/>
    <property type="match status" value="2"/>
</dbReference>
<dbReference type="Pfam" id="PF25567">
    <property type="entry name" value="TPR_SYO1"/>
    <property type="match status" value="1"/>
</dbReference>
<evidence type="ECO:0000259" key="3">
    <source>
        <dbReference type="Pfam" id="PF25567"/>
    </source>
</evidence>
<dbReference type="EMBL" id="CAICTM010001477">
    <property type="protein sequence ID" value="CAB9523973.1"/>
    <property type="molecule type" value="Genomic_DNA"/>
</dbReference>
<protein>
    <submittedName>
        <fullName evidence="4">Ribosomal large subunit biogenesis</fullName>
    </submittedName>
</protein>
<proteinExistence type="inferred from homology"/>
<dbReference type="InterPro" id="IPR052616">
    <property type="entry name" value="SYO1-like"/>
</dbReference>
<feature type="compositionally biased region" description="Low complexity" evidence="2">
    <location>
        <begin position="23"/>
        <end position="32"/>
    </location>
</feature>
<accession>A0A9N8HQS5</accession>
<gene>
    <name evidence="4" type="ORF">SEMRO_1479_G276080.1</name>
</gene>
<comment type="similarity">
    <text evidence="1">Belongs to the nuclear import and ribosome assembly adapter family.</text>
</comment>
<evidence type="ECO:0000313" key="4">
    <source>
        <dbReference type="EMBL" id="CAB9523973.1"/>
    </source>
</evidence>
<dbReference type="InterPro" id="IPR011989">
    <property type="entry name" value="ARM-like"/>
</dbReference>
<feature type="compositionally biased region" description="Basic residues" evidence="2">
    <location>
        <begin position="1"/>
        <end position="10"/>
    </location>
</feature>
<dbReference type="Proteomes" id="UP001153069">
    <property type="component" value="Unassembled WGS sequence"/>
</dbReference>
<evidence type="ECO:0000313" key="5">
    <source>
        <dbReference type="Proteomes" id="UP001153069"/>
    </source>
</evidence>
<feature type="region of interest" description="Disordered" evidence="2">
    <location>
        <begin position="1"/>
        <end position="49"/>
    </location>
</feature>
<evidence type="ECO:0000256" key="2">
    <source>
        <dbReference type="SAM" id="MobiDB-lite"/>
    </source>
</evidence>
<name>A0A9N8HQS5_9STRA</name>
<dbReference type="GO" id="GO:0006606">
    <property type="term" value="P:protein import into nucleus"/>
    <property type="evidence" value="ECO:0007669"/>
    <property type="project" value="TreeGrafter"/>
</dbReference>
<dbReference type="GO" id="GO:0042273">
    <property type="term" value="P:ribosomal large subunit biogenesis"/>
    <property type="evidence" value="ECO:0007669"/>
    <property type="project" value="TreeGrafter"/>
</dbReference>
<sequence length="765" mass="86133">MGKQRRKKRQSNNNNNKKKNDQNKSSPNKSNNEPSSTLLQRIRHSDPRTRHAALAAVANTMLDPSSNTRLPKSVTSPLLQAIRERVLDSDLDVCQVAAGCLANCVQIVAASSDDNTTTSQNQAATPTLTAGWTLVLMGRLKQCHDHVVVATTTTPPAKNNNNNNNNQQKKVQKQWLALAVQCWKTLCVLTETNPEAVGRLTSQLDATPRREFHQVLLEWMQHCCGQSTTSDDTAQYYEQIMTLSARTLHSAWDDNADLLLPWKEECPDAFRHALELLTKIVTVSPAAAASTGFVVPVVAQLHCAGAILAARPLMTTQQAVQVTQETVLPHLLHNSTFSWDTAQSILQAYQQAHQAWEQEQADDALERDVIRKVEDRKEPARLIARRQKEKKKADKAMEEESEDKKDEDKKEDANKDSTMEEGKEEEEKAQQQTMETREALEEARDAWNQFLLPLQLSLELVANLTGRNSLEEDDDNDNDMMEEEDWGPDQEAKWMQQEQQRQMQTSLPNNKDEDALQKILLESALPKQLVQLFRQVYHQQQTQGSTTFPETSKEDLEDLQSKTMACLGNCWDNIPAWSVELTWPELQQAATTATGAGKAGLVSAMVIALKTYPSLRKQWQPEHVTFWLNELAKNDEDAAVRRDIISMLGILCSQEPHPAEVNQKICSTLLGALTKDTTSVMIPCEVLSVLMDMYGNDEDDGCCHVSVFESLQVLGHFQRNIPVLKSKLKQLEKNNVGDLDRADLELWKETVLNASRFIQYKKGQL</sequence>
<feature type="region of interest" description="Disordered" evidence="2">
    <location>
        <begin position="381"/>
        <end position="439"/>
    </location>
</feature>
<dbReference type="OrthoDB" id="49000at2759"/>
<evidence type="ECO:0000256" key="1">
    <source>
        <dbReference type="ARBA" id="ARBA00049983"/>
    </source>
</evidence>
<dbReference type="InterPro" id="IPR057990">
    <property type="entry name" value="TPR_SYO1"/>
</dbReference>